<evidence type="ECO:0000313" key="2">
    <source>
        <dbReference type="EMBL" id="KAK6327538.1"/>
    </source>
</evidence>
<gene>
    <name evidence="2" type="ORF">J4Q44_G00031830</name>
</gene>
<sequence length="130" mass="13821">MSMMVLLLQNSKSCGDYSSSSLWTDRQCMINNSARRSAGSDVLSLSHFGGTDRKSNMSLPEVVTLDGEDDGGFGGQNNVEAGVPSSDVELTLDLVPVRMVFTEAGHLTSTTAVVHTRPSCEAPMIPDPVT</sequence>
<dbReference type="EMBL" id="JAGTTL010000002">
    <property type="protein sequence ID" value="KAK6327538.1"/>
    <property type="molecule type" value="Genomic_DNA"/>
</dbReference>
<organism evidence="2 3">
    <name type="scientific">Coregonus suidteri</name>
    <dbReference type="NCBI Taxonomy" id="861788"/>
    <lineage>
        <taxon>Eukaryota</taxon>
        <taxon>Metazoa</taxon>
        <taxon>Chordata</taxon>
        <taxon>Craniata</taxon>
        <taxon>Vertebrata</taxon>
        <taxon>Euteleostomi</taxon>
        <taxon>Actinopterygii</taxon>
        <taxon>Neopterygii</taxon>
        <taxon>Teleostei</taxon>
        <taxon>Protacanthopterygii</taxon>
        <taxon>Salmoniformes</taxon>
        <taxon>Salmonidae</taxon>
        <taxon>Coregoninae</taxon>
        <taxon>Coregonus</taxon>
    </lineage>
</organism>
<proteinExistence type="predicted"/>
<comment type="caution">
    <text evidence="2">The sequence shown here is derived from an EMBL/GenBank/DDBJ whole genome shotgun (WGS) entry which is preliminary data.</text>
</comment>
<evidence type="ECO:0000313" key="3">
    <source>
        <dbReference type="Proteomes" id="UP001356427"/>
    </source>
</evidence>
<name>A0AAN8MB58_9TELE</name>
<reference evidence="2 3" key="1">
    <citation type="submission" date="2021-04" db="EMBL/GenBank/DDBJ databases">
        <authorList>
            <person name="De Guttry C."/>
            <person name="Zahm M."/>
            <person name="Klopp C."/>
            <person name="Cabau C."/>
            <person name="Louis A."/>
            <person name="Berthelot C."/>
            <person name="Parey E."/>
            <person name="Roest Crollius H."/>
            <person name="Montfort J."/>
            <person name="Robinson-Rechavi M."/>
            <person name="Bucao C."/>
            <person name="Bouchez O."/>
            <person name="Gislard M."/>
            <person name="Lluch J."/>
            <person name="Milhes M."/>
            <person name="Lampietro C."/>
            <person name="Lopez Roques C."/>
            <person name="Donnadieu C."/>
            <person name="Braasch I."/>
            <person name="Desvignes T."/>
            <person name="Postlethwait J."/>
            <person name="Bobe J."/>
            <person name="Wedekind C."/>
            <person name="Guiguen Y."/>
        </authorList>
    </citation>
    <scope>NUCLEOTIDE SEQUENCE [LARGE SCALE GENOMIC DNA]</scope>
    <source>
        <strain evidence="2">Cs_M1</strain>
        <tissue evidence="2">Blood</tissue>
    </source>
</reference>
<protein>
    <submittedName>
        <fullName evidence="2">Uncharacterized protein</fullName>
    </submittedName>
</protein>
<accession>A0AAN8MB58</accession>
<evidence type="ECO:0000256" key="1">
    <source>
        <dbReference type="SAM" id="MobiDB-lite"/>
    </source>
</evidence>
<dbReference type="AlphaFoldDB" id="A0AAN8MB58"/>
<dbReference type="Proteomes" id="UP001356427">
    <property type="component" value="Unassembled WGS sequence"/>
</dbReference>
<keyword evidence="3" id="KW-1185">Reference proteome</keyword>
<feature type="region of interest" description="Disordered" evidence="1">
    <location>
        <begin position="65"/>
        <end position="84"/>
    </location>
</feature>